<reference evidence="2 3" key="1">
    <citation type="journal article" date="2013" name="Nature">
        <title>Insights into bilaterian evolution from three spiralian genomes.</title>
        <authorList>
            <person name="Simakov O."/>
            <person name="Marletaz F."/>
            <person name="Cho S.J."/>
            <person name="Edsinger-Gonzales E."/>
            <person name="Havlak P."/>
            <person name="Hellsten U."/>
            <person name="Kuo D.H."/>
            <person name="Larsson T."/>
            <person name="Lv J."/>
            <person name="Arendt D."/>
            <person name="Savage R."/>
            <person name="Osoegawa K."/>
            <person name="de Jong P."/>
            <person name="Grimwood J."/>
            <person name="Chapman J.A."/>
            <person name="Shapiro H."/>
            <person name="Aerts A."/>
            <person name="Otillar R.P."/>
            <person name="Terry A.Y."/>
            <person name="Boore J.L."/>
            <person name="Grigoriev I.V."/>
            <person name="Lindberg D.R."/>
            <person name="Seaver E.C."/>
            <person name="Weisblat D.A."/>
            <person name="Putnam N.H."/>
            <person name="Rokhsar D.S."/>
        </authorList>
    </citation>
    <scope>NUCLEOTIDE SEQUENCE [LARGE SCALE GENOMIC DNA]</scope>
</reference>
<feature type="compositionally biased region" description="Basic residues" evidence="1">
    <location>
        <begin position="126"/>
        <end position="135"/>
    </location>
</feature>
<dbReference type="KEGG" id="lgi:LOTGIDRAFT_159594"/>
<dbReference type="EMBL" id="KB201362">
    <property type="protein sequence ID" value="ESO96847.1"/>
    <property type="molecule type" value="Genomic_DNA"/>
</dbReference>
<protein>
    <submittedName>
        <fullName evidence="2">Uncharacterized protein</fullName>
    </submittedName>
</protein>
<feature type="compositionally biased region" description="Low complexity" evidence="1">
    <location>
        <begin position="90"/>
        <end position="116"/>
    </location>
</feature>
<feature type="compositionally biased region" description="Basic and acidic residues" evidence="1">
    <location>
        <begin position="253"/>
        <end position="269"/>
    </location>
</feature>
<organism evidence="2 3">
    <name type="scientific">Lottia gigantea</name>
    <name type="common">Giant owl limpet</name>
    <dbReference type="NCBI Taxonomy" id="225164"/>
    <lineage>
        <taxon>Eukaryota</taxon>
        <taxon>Metazoa</taxon>
        <taxon>Spiralia</taxon>
        <taxon>Lophotrochozoa</taxon>
        <taxon>Mollusca</taxon>
        <taxon>Gastropoda</taxon>
        <taxon>Patellogastropoda</taxon>
        <taxon>Lottioidea</taxon>
        <taxon>Lottiidae</taxon>
        <taxon>Lottia</taxon>
    </lineage>
</organism>
<dbReference type="AlphaFoldDB" id="V4AIN1"/>
<feature type="region of interest" description="Disordered" evidence="1">
    <location>
        <begin position="240"/>
        <end position="271"/>
    </location>
</feature>
<accession>V4AIN1</accession>
<sequence length="389" mass="44248">MFKVAAPVQLPNLNGYKQNGSTNNRDEDELKIPNISSFYRSPYNGRVKCKKTPNHPSIITDSNRKELPVVSNVSCDSDSVQLTKSETTCTGSTAYTGSTDGGSDSHSDISSNNSSGLRGILSNREKKSKKKTEKRVKFHEQLEDIREVKDISCRPFKIKPHPLSVKIKENNLFNKLSLRGTASETDIFRKRKHQYDVDRQTHSFSDIGSISIETTSPGSYSSGSTYSENSKQMKSLFKSPMRHSYQQQYPRSEAYRKRDPYSPKQDKRCPPVAFREPVNKRSESVLSMYSPKFLHDSNGQQFVVCRLAIPDHDDFLSSYKNENILRVKPGLKPVLPEELATINTNATNFCNRDKSSRIMRWLDSVDDVHTKEGRYAELFESVFHTHRTG</sequence>
<dbReference type="OrthoDB" id="6116968at2759"/>
<dbReference type="HOGENOM" id="CLU_710359_0_0_1"/>
<dbReference type="Proteomes" id="UP000030746">
    <property type="component" value="Unassembled WGS sequence"/>
</dbReference>
<name>V4AIN1_LOTGI</name>
<feature type="region of interest" description="Disordered" evidence="1">
    <location>
        <begin position="89"/>
        <end position="135"/>
    </location>
</feature>
<keyword evidence="3" id="KW-1185">Reference proteome</keyword>
<dbReference type="GeneID" id="20238092"/>
<dbReference type="CTD" id="20238092"/>
<evidence type="ECO:0000313" key="2">
    <source>
        <dbReference type="EMBL" id="ESO96847.1"/>
    </source>
</evidence>
<feature type="compositionally biased region" description="Polar residues" evidence="1">
    <location>
        <begin position="12"/>
        <end position="23"/>
    </location>
</feature>
<gene>
    <name evidence="2" type="ORF">LOTGIDRAFT_159594</name>
</gene>
<proteinExistence type="predicted"/>
<dbReference type="RefSeq" id="XP_009052346.1">
    <property type="nucleotide sequence ID" value="XM_009054098.1"/>
</dbReference>
<evidence type="ECO:0000256" key="1">
    <source>
        <dbReference type="SAM" id="MobiDB-lite"/>
    </source>
</evidence>
<feature type="region of interest" description="Disordered" evidence="1">
    <location>
        <begin position="12"/>
        <end position="31"/>
    </location>
</feature>
<evidence type="ECO:0000313" key="3">
    <source>
        <dbReference type="Proteomes" id="UP000030746"/>
    </source>
</evidence>